<evidence type="ECO:0000256" key="2">
    <source>
        <dbReference type="ARBA" id="ARBA00022741"/>
    </source>
</evidence>
<dbReference type="HOGENOM" id="CLU_004585_5_10_7"/>
<protein>
    <recommendedName>
        <fullName evidence="9">DNA 3'-5' helicase</fullName>
        <ecNumber evidence="9">5.6.2.4</ecNumber>
    </recommendedName>
    <alternativeName>
        <fullName evidence="10">DNA 3'-5' helicase II</fullName>
    </alternativeName>
</protein>
<dbReference type="SUPFAM" id="SSF52540">
    <property type="entry name" value="P-loop containing nucleoside triphosphate hydrolases"/>
    <property type="match status" value="1"/>
</dbReference>
<dbReference type="GO" id="GO:0005829">
    <property type="term" value="C:cytosol"/>
    <property type="evidence" value="ECO:0007669"/>
    <property type="project" value="TreeGrafter"/>
</dbReference>
<dbReference type="GO" id="GO:0016887">
    <property type="term" value="F:ATP hydrolysis activity"/>
    <property type="evidence" value="ECO:0007669"/>
    <property type="project" value="RHEA"/>
</dbReference>
<dbReference type="OrthoDB" id="9810135at2"/>
<sequence>MPLSRLNTEQKSAATAPSGYNLIIASAGTGKTSTIVARLAYLLKNGVAPSKILLLTFTNKAAAEMIERVSAFFPQSITSQIESGTFHAVSYRLLKKMGSNIVLKQPKDLKILLKSIVERRRFDHIESGVKAYSAQYLYDLFSLYQNSTVTQSFTQWLEENDSEHGVFFDIYEDIFEEFQALKREFGYVDFNDLLIFMREALKKEHELFFEEVLIDEYQDTNTLQGSLIDAFRSKSLFCVGDYDQSIYAFNGANIDIIGSFAKRYEGANVFTLNKNYRSSHKILSLANRVIEKNPRLYEKRLEVTRDGAFEAPQLLIYDELFAQYHSISSLIKNSRNAHADIAVIFRNNSSADGIEATLREQGVACKRKGGISFFDSAEVKAMLDLVGVVVNPKDMMAFIHTFEYARGVGSSLSKELFDGLFKLGEGNIYNGFFHPKAGVEEIFKKRPKNHQLGLFDDVYDLGSVSRFYDLGFEEQFLSNPILKHPRLSIDGAKFLHQFYKFMKHATRIKTPQSLINHVLSSEVFSAMAETLSVKRSIKKDGSVDEKQKAEARSRIFRKGHLLKDLASSYASSERFLNALTLGSNEMSEGEGVNLLSIHASKGLEFKEVYVIDLMDGRFPNRKLMQKGGSLEEERRLFYVATTRAKDMLYLSYAKYDKIKKISYTHSPFLVEAGMVQ</sequence>
<evidence type="ECO:0000256" key="9">
    <source>
        <dbReference type="ARBA" id="ARBA00034808"/>
    </source>
</evidence>
<organism evidence="15 16">
    <name type="scientific">Sulfurospirillum deleyianum (strain ATCC 51133 / DSM 6946 / 5175)</name>
    <dbReference type="NCBI Taxonomy" id="525898"/>
    <lineage>
        <taxon>Bacteria</taxon>
        <taxon>Pseudomonadati</taxon>
        <taxon>Campylobacterota</taxon>
        <taxon>Epsilonproteobacteria</taxon>
        <taxon>Campylobacterales</taxon>
        <taxon>Sulfurospirillaceae</taxon>
        <taxon>Sulfurospirillum</taxon>
    </lineage>
</organism>
<dbReference type="EC" id="5.6.2.4" evidence="9"/>
<keyword evidence="3 12" id="KW-0378">Hydrolase</keyword>
<dbReference type="InterPro" id="IPR014016">
    <property type="entry name" value="UvrD-like_ATP-bd"/>
</dbReference>
<dbReference type="InterPro" id="IPR027417">
    <property type="entry name" value="P-loop_NTPase"/>
</dbReference>
<evidence type="ECO:0000256" key="5">
    <source>
        <dbReference type="ARBA" id="ARBA00022840"/>
    </source>
</evidence>
<dbReference type="AlphaFoldDB" id="D1B2V8"/>
<feature type="binding site" evidence="12">
    <location>
        <begin position="25"/>
        <end position="32"/>
    </location>
    <ligand>
        <name>ATP</name>
        <dbReference type="ChEBI" id="CHEBI:30616"/>
    </ligand>
</feature>
<keyword evidence="7" id="KW-0413">Isomerase</keyword>
<comment type="catalytic activity">
    <reaction evidence="11">
        <text>ATP + H2O = ADP + phosphate + H(+)</text>
        <dbReference type="Rhea" id="RHEA:13065"/>
        <dbReference type="ChEBI" id="CHEBI:15377"/>
        <dbReference type="ChEBI" id="CHEBI:15378"/>
        <dbReference type="ChEBI" id="CHEBI:30616"/>
        <dbReference type="ChEBI" id="CHEBI:43474"/>
        <dbReference type="ChEBI" id="CHEBI:456216"/>
        <dbReference type="EC" id="5.6.2.4"/>
    </reaction>
</comment>
<feature type="domain" description="UvrD-like helicase ATP-binding" evidence="13">
    <location>
        <begin position="4"/>
        <end position="279"/>
    </location>
</feature>
<proteinExistence type="inferred from homology"/>
<evidence type="ECO:0000313" key="15">
    <source>
        <dbReference type="EMBL" id="ACZ12428.1"/>
    </source>
</evidence>
<dbReference type="Pfam" id="PF13361">
    <property type="entry name" value="UvrD_C"/>
    <property type="match status" value="1"/>
</dbReference>
<reference evidence="15 16" key="2">
    <citation type="journal article" date="2010" name="Stand. Genomic Sci.">
        <title>Complete genome sequence of Sulfurospirillum deleyianum type strain (5175).</title>
        <authorList>
            <person name="Sikorski J."/>
            <person name="Lapidus A."/>
            <person name="Copeland A."/>
            <person name="Glavina Del Rio T."/>
            <person name="Nolan M."/>
            <person name="Lucas S."/>
            <person name="Chen F."/>
            <person name="Tice H."/>
            <person name="Cheng J.F."/>
            <person name="Saunders E."/>
            <person name="Bruce D."/>
            <person name="Goodwin L."/>
            <person name="Pitluck S."/>
            <person name="Ovchinnikova G."/>
            <person name="Pati A."/>
            <person name="Ivanova N."/>
            <person name="Mavromatis K."/>
            <person name="Chen A."/>
            <person name="Palaniappan K."/>
            <person name="Chain P."/>
            <person name="Land M."/>
            <person name="Hauser L."/>
            <person name="Chang Y.J."/>
            <person name="Jeffries C.D."/>
            <person name="Brettin T."/>
            <person name="Detter J.C."/>
            <person name="Han C."/>
            <person name="Rohde M."/>
            <person name="Lang E."/>
            <person name="Spring S."/>
            <person name="Goker M."/>
            <person name="Bristow J."/>
            <person name="Eisen J.A."/>
            <person name="Markowitz V."/>
            <person name="Hugenholtz P."/>
            <person name="Kyrpides N.C."/>
            <person name="Klenk H.P."/>
        </authorList>
    </citation>
    <scope>NUCLEOTIDE SEQUENCE [LARGE SCALE GENOMIC DNA]</scope>
    <source>
        <strain evidence="16">ATCC 51133 / DSM 6946 / 5175</strain>
    </source>
</reference>
<dbReference type="KEGG" id="sdl:Sdel_1410"/>
<dbReference type="GO" id="GO:0043138">
    <property type="term" value="F:3'-5' DNA helicase activity"/>
    <property type="evidence" value="ECO:0007669"/>
    <property type="project" value="UniProtKB-EC"/>
</dbReference>
<dbReference type="Gene3D" id="3.40.50.300">
    <property type="entry name" value="P-loop containing nucleotide triphosphate hydrolases"/>
    <property type="match status" value="3"/>
</dbReference>
<dbReference type="CDD" id="cd17932">
    <property type="entry name" value="DEXQc_UvrD"/>
    <property type="match status" value="1"/>
</dbReference>
<dbReference type="PROSITE" id="PS51198">
    <property type="entry name" value="UVRD_HELICASE_ATP_BIND"/>
    <property type="match status" value="1"/>
</dbReference>
<dbReference type="GO" id="GO:0005524">
    <property type="term" value="F:ATP binding"/>
    <property type="evidence" value="ECO:0007669"/>
    <property type="project" value="UniProtKB-UniRule"/>
</dbReference>
<dbReference type="InterPro" id="IPR014017">
    <property type="entry name" value="DNA_helicase_UvrD-like_C"/>
</dbReference>
<evidence type="ECO:0000259" key="14">
    <source>
        <dbReference type="PROSITE" id="PS51217"/>
    </source>
</evidence>
<keyword evidence="6" id="KW-0238">DNA-binding</keyword>
<evidence type="ECO:0000256" key="12">
    <source>
        <dbReference type="PROSITE-ProRule" id="PRU00560"/>
    </source>
</evidence>
<dbReference type="GO" id="GO:0000725">
    <property type="term" value="P:recombinational repair"/>
    <property type="evidence" value="ECO:0007669"/>
    <property type="project" value="TreeGrafter"/>
</dbReference>
<evidence type="ECO:0000256" key="3">
    <source>
        <dbReference type="ARBA" id="ARBA00022801"/>
    </source>
</evidence>
<evidence type="ECO:0000256" key="10">
    <source>
        <dbReference type="ARBA" id="ARBA00034923"/>
    </source>
</evidence>
<evidence type="ECO:0000256" key="11">
    <source>
        <dbReference type="ARBA" id="ARBA00048988"/>
    </source>
</evidence>
<dbReference type="RefSeq" id="WP_012857179.1">
    <property type="nucleotide sequence ID" value="NC_013512.1"/>
</dbReference>
<keyword evidence="5 12" id="KW-0067">ATP-binding</keyword>
<keyword evidence="16" id="KW-1185">Reference proteome</keyword>
<gene>
    <name evidence="15" type="ordered locus">Sdel_1410</name>
</gene>
<dbReference type="PROSITE" id="PS51217">
    <property type="entry name" value="UVRD_HELICASE_CTER"/>
    <property type="match status" value="1"/>
</dbReference>
<dbReference type="Pfam" id="PF00580">
    <property type="entry name" value="UvrD-helicase"/>
    <property type="match status" value="1"/>
</dbReference>
<dbReference type="eggNOG" id="COG0210">
    <property type="taxonomic scope" value="Bacteria"/>
</dbReference>
<evidence type="ECO:0000313" key="16">
    <source>
        <dbReference type="Proteomes" id="UP000002222"/>
    </source>
</evidence>
<dbReference type="PANTHER" id="PTHR11070">
    <property type="entry name" value="UVRD / RECB / PCRA DNA HELICASE FAMILY MEMBER"/>
    <property type="match status" value="1"/>
</dbReference>
<keyword evidence="2 12" id="KW-0547">Nucleotide-binding</keyword>
<reference evidence="16" key="1">
    <citation type="submission" date="2009-11" db="EMBL/GenBank/DDBJ databases">
        <title>The complete genome of Sulfurospirillum deleyianum DSM 6946.</title>
        <authorList>
            <consortium name="US DOE Joint Genome Institute (JGI-PGF)"/>
            <person name="Lucas S."/>
            <person name="Copeland A."/>
            <person name="Lapidus A."/>
            <person name="Glavina del Rio T."/>
            <person name="Dalin E."/>
            <person name="Tice H."/>
            <person name="Bruce D."/>
            <person name="Goodwin L."/>
            <person name="Pitluck S."/>
            <person name="Kyrpides N."/>
            <person name="Mavromatis K."/>
            <person name="Ivanova N."/>
            <person name="Ovchinnikova G."/>
            <person name="Munk A.C."/>
            <person name="Lu M."/>
            <person name="Brettin T."/>
            <person name="Detter J.C."/>
            <person name="Han C."/>
            <person name="Tapia R."/>
            <person name="Larimer F."/>
            <person name="Land M."/>
            <person name="Hauser L."/>
            <person name="Markowitz V."/>
            <person name="Cheng J.F."/>
            <person name="Hugenholtz P."/>
            <person name="Woyke T."/>
            <person name="Wu D."/>
            <person name="Aumann P."/>
            <person name="Schneider S."/>
            <person name="Lang E."/>
            <person name="Spring S."/>
            <person name="Klenk H.P."/>
            <person name="Eisen J.A."/>
        </authorList>
    </citation>
    <scope>NUCLEOTIDE SEQUENCE [LARGE SCALE GENOMIC DNA]</scope>
    <source>
        <strain evidence="16">ATCC 51133 / DSM 6946 / 5175</strain>
    </source>
</reference>
<dbReference type="InterPro" id="IPR013986">
    <property type="entry name" value="DExx_box_DNA_helicase_dom_sf"/>
</dbReference>
<evidence type="ECO:0000256" key="4">
    <source>
        <dbReference type="ARBA" id="ARBA00022806"/>
    </source>
</evidence>
<dbReference type="Gene3D" id="1.10.10.160">
    <property type="match status" value="1"/>
</dbReference>
<dbReference type="Gene3D" id="1.10.486.10">
    <property type="entry name" value="PCRA, domain 4"/>
    <property type="match status" value="2"/>
</dbReference>
<evidence type="ECO:0000256" key="8">
    <source>
        <dbReference type="ARBA" id="ARBA00034617"/>
    </source>
</evidence>
<evidence type="ECO:0000256" key="6">
    <source>
        <dbReference type="ARBA" id="ARBA00023125"/>
    </source>
</evidence>
<dbReference type="GO" id="GO:0003677">
    <property type="term" value="F:DNA binding"/>
    <property type="evidence" value="ECO:0007669"/>
    <property type="project" value="UniProtKB-KW"/>
</dbReference>
<dbReference type="EMBL" id="CP001816">
    <property type="protein sequence ID" value="ACZ12428.1"/>
    <property type="molecule type" value="Genomic_DNA"/>
</dbReference>
<feature type="domain" description="UvrD-like helicase C-terminal" evidence="14">
    <location>
        <begin position="280"/>
        <end position="602"/>
    </location>
</feature>
<dbReference type="Proteomes" id="UP000002222">
    <property type="component" value="Chromosome"/>
</dbReference>
<evidence type="ECO:0000256" key="1">
    <source>
        <dbReference type="ARBA" id="ARBA00009922"/>
    </source>
</evidence>
<dbReference type="PANTHER" id="PTHR11070:SF2">
    <property type="entry name" value="ATP-DEPENDENT DNA HELICASE SRS2"/>
    <property type="match status" value="1"/>
</dbReference>
<dbReference type="GO" id="GO:0033202">
    <property type="term" value="C:DNA helicase complex"/>
    <property type="evidence" value="ECO:0007669"/>
    <property type="project" value="TreeGrafter"/>
</dbReference>
<dbReference type="InterPro" id="IPR000212">
    <property type="entry name" value="DNA_helicase_UvrD/REP"/>
</dbReference>
<accession>D1B2V8</accession>
<comment type="similarity">
    <text evidence="1">Belongs to the helicase family. UvrD subfamily.</text>
</comment>
<dbReference type="STRING" id="525898.Sdel_1410"/>
<evidence type="ECO:0000259" key="13">
    <source>
        <dbReference type="PROSITE" id="PS51198"/>
    </source>
</evidence>
<keyword evidence="4 12" id="KW-0347">Helicase</keyword>
<comment type="catalytic activity">
    <reaction evidence="8">
        <text>Couples ATP hydrolysis with the unwinding of duplex DNA by translocating in the 3'-5' direction.</text>
        <dbReference type="EC" id="5.6.2.4"/>
    </reaction>
</comment>
<name>D1B2V8_SULD5</name>
<evidence type="ECO:0000256" key="7">
    <source>
        <dbReference type="ARBA" id="ARBA00023235"/>
    </source>
</evidence>